<keyword evidence="6" id="KW-0788">Thiol protease</keyword>
<comment type="similarity">
    <text evidence="1">Belongs to the peptidase C40 family.</text>
</comment>
<dbReference type="PROSITE" id="PS51782">
    <property type="entry name" value="LYSM"/>
    <property type="match status" value="1"/>
</dbReference>
<dbReference type="InterPro" id="IPR052062">
    <property type="entry name" value="Murein_DD/LD_carboxypeptidase"/>
</dbReference>
<reference evidence="9 10" key="1">
    <citation type="submission" date="2019-07" db="EMBL/GenBank/DDBJ databases">
        <title>Whole genome shotgun sequence of Deinococcus cellulosilyticus NBRC 106333.</title>
        <authorList>
            <person name="Hosoyama A."/>
            <person name="Uohara A."/>
            <person name="Ohji S."/>
            <person name="Ichikawa N."/>
        </authorList>
    </citation>
    <scope>NUCLEOTIDE SEQUENCE [LARGE SCALE GENOMIC DNA]</scope>
    <source>
        <strain evidence="9 10">NBRC 106333</strain>
    </source>
</reference>
<dbReference type="InterPro" id="IPR018392">
    <property type="entry name" value="LysM"/>
</dbReference>
<evidence type="ECO:0000256" key="2">
    <source>
        <dbReference type="ARBA" id="ARBA00022670"/>
    </source>
</evidence>
<dbReference type="GO" id="GO:0006508">
    <property type="term" value="P:proteolysis"/>
    <property type="evidence" value="ECO:0007669"/>
    <property type="project" value="UniProtKB-KW"/>
</dbReference>
<dbReference type="Pfam" id="PF00877">
    <property type="entry name" value="NLPC_P60"/>
    <property type="match status" value="1"/>
</dbReference>
<evidence type="ECO:0000256" key="1">
    <source>
        <dbReference type="ARBA" id="ARBA00007074"/>
    </source>
</evidence>
<evidence type="ECO:0000256" key="3">
    <source>
        <dbReference type="ARBA" id="ARBA00022729"/>
    </source>
</evidence>
<name>A0A511NBB0_DEIC1</name>
<proteinExistence type="inferred from homology"/>
<dbReference type="CDD" id="cd00118">
    <property type="entry name" value="LysM"/>
    <property type="match status" value="1"/>
</dbReference>
<organism evidence="9 10">
    <name type="scientific">Deinococcus cellulosilyticus (strain DSM 18568 / NBRC 106333 / KACC 11606 / 5516J-15)</name>
    <dbReference type="NCBI Taxonomy" id="1223518"/>
    <lineage>
        <taxon>Bacteria</taxon>
        <taxon>Thermotogati</taxon>
        <taxon>Deinococcota</taxon>
        <taxon>Deinococci</taxon>
        <taxon>Deinococcales</taxon>
        <taxon>Deinococcaceae</taxon>
        <taxon>Deinococcus</taxon>
    </lineage>
</organism>
<dbReference type="InterPro" id="IPR038765">
    <property type="entry name" value="Papain-like_cys_pep_sf"/>
</dbReference>
<dbReference type="Proteomes" id="UP000321306">
    <property type="component" value="Unassembled WGS sequence"/>
</dbReference>
<evidence type="ECO:0000256" key="5">
    <source>
        <dbReference type="ARBA" id="ARBA00022801"/>
    </source>
</evidence>
<dbReference type="PANTHER" id="PTHR47360:SF1">
    <property type="entry name" value="ENDOPEPTIDASE NLPC-RELATED"/>
    <property type="match status" value="1"/>
</dbReference>
<gene>
    <name evidence="9" type="ORF">DC3_55120</name>
</gene>
<keyword evidence="3" id="KW-0732">Signal</keyword>
<dbReference type="GO" id="GO:0008234">
    <property type="term" value="F:cysteine-type peptidase activity"/>
    <property type="evidence" value="ECO:0007669"/>
    <property type="project" value="UniProtKB-KW"/>
</dbReference>
<evidence type="ECO:0000259" key="8">
    <source>
        <dbReference type="PROSITE" id="PS51935"/>
    </source>
</evidence>
<comment type="caution">
    <text evidence="9">The sequence shown here is derived from an EMBL/GenBank/DDBJ whole genome shotgun (WGS) entry which is preliminary data.</text>
</comment>
<protein>
    <submittedName>
        <fullName evidence="9">Peptidase</fullName>
    </submittedName>
</protein>
<dbReference type="AlphaFoldDB" id="A0A511NBB0"/>
<evidence type="ECO:0000313" key="9">
    <source>
        <dbReference type="EMBL" id="GEM49877.1"/>
    </source>
</evidence>
<dbReference type="PANTHER" id="PTHR47360">
    <property type="entry name" value="MUREIN DD-ENDOPEPTIDASE MEPS/MUREIN LD-CARBOXYPEPTIDASE"/>
    <property type="match status" value="1"/>
</dbReference>
<feature type="domain" description="NlpC/P60" evidence="8">
    <location>
        <begin position="68"/>
        <end position="190"/>
    </location>
</feature>
<sequence length="192" mass="20179">MAQAAGTYTVKSGDTLSSISRTTKVSIESLVKLNGLSSSTLKIGQKLKLGAKSAAATAPKAPVKTQVSTRNSQVRVIAASWRGVPYVYGGVSKRGIDCSGFTMAVMKQMGVNLPHSSAGQYNYGSPVSKANLLEGDLVFFATGGRGISHVGLYLGDGQFIHASTPRTGVIVSNINEAYYRSTYVGARRVLGR</sequence>
<dbReference type="SUPFAM" id="SSF54106">
    <property type="entry name" value="LysM domain"/>
    <property type="match status" value="1"/>
</dbReference>
<dbReference type="PROSITE" id="PS51935">
    <property type="entry name" value="NLPC_P60"/>
    <property type="match status" value="1"/>
</dbReference>
<dbReference type="InterPro" id="IPR000064">
    <property type="entry name" value="NLP_P60_dom"/>
</dbReference>
<dbReference type="Pfam" id="PF01476">
    <property type="entry name" value="LysM"/>
    <property type="match status" value="1"/>
</dbReference>
<keyword evidence="2" id="KW-0645">Protease</keyword>
<keyword evidence="4" id="KW-0677">Repeat</keyword>
<dbReference type="InterPro" id="IPR036779">
    <property type="entry name" value="LysM_dom_sf"/>
</dbReference>
<accession>A0A511NBB0</accession>
<dbReference type="SMART" id="SM00257">
    <property type="entry name" value="LysM"/>
    <property type="match status" value="1"/>
</dbReference>
<dbReference type="Gene3D" id="3.90.1720.10">
    <property type="entry name" value="endopeptidase domain like (from Nostoc punctiforme)"/>
    <property type="match status" value="1"/>
</dbReference>
<evidence type="ECO:0000256" key="6">
    <source>
        <dbReference type="ARBA" id="ARBA00022807"/>
    </source>
</evidence>
<dbReference type="Gene3D" id="3.10.350.10">
    <property type="entry name" value="LysM domain"/>
    <property type="match status" value="1"/>
</dbReference>
<feature type="domain" description="LysM" evidence="7">
    <location>
        <begin position="6"/>
        <end position="49"/>
    </location>
</feature>
<evidence type="ECO:0000259" key="7">
    <source>
        <dbReference type="PROSITE" id="PS51782"/>
    </source>
</evidence>
<dbReference type="EMBL" id="BJXB01000046">
    <property type="protein sequence ID" value="GEM49877.1"/>
    <property type="molecule type" value="Genomic_DNA"/>
</dbReference>
<dbReference type="SUPFAM" id="SSF54001">
    <property type="entry name" value="Cysteine proteinases"/>
    <property type="match status" value="1"/>
</dbReference>
<evidence type="ECO:0000256" key="4">
    <source>
        <dbReference type="ARBA" id="ARBA00022737"/>
    </source>
</evidence>
<evidence type="ECO:0000313" key="10">
    <source>
        <dbReference type="Proteomes" id="UP000321306"/>
    </source>
</evidence>
<keyword evidence="5" id="KW-0378">Hydrolase</keyword>
<keyword evidence="10" id="KW-1185">Reference proteome</keyword>